<dbReference type="EC" id="3.4.21.105" evidence="7"/>
<sequence length="183" mass="20142">MFKRFVPTEILWFVITIWAVFLIDTLLIGINFNYLGIRPRNVDGLVGILLSPFLHAGLYHLLSNSIAILILGSLLKTSIGPSKLRLVMILGAIGSGVGVWLFAANGLVVGASGMVFAFLGYLFADALFNPSLRSWLFAILSFFAYGGALFSLVSFLPYISWSAHFWGFVTGILLSYFLGRKRP</sequence>
<keyword evidence="3 5" id="KW-1133">Transmembrane helix</keyword>
<keyword evidence="4 5" id="KW-0472">Membrane</keyword>
<dbReference type="RefSeq" id="WP_269124244.1">
    <property type="nucleotide sequence ID" value="NZ_JAPUBN010000013.1"/>
</dbReference>
<dbReference type="PANTHER" id="PTHR43731">
    <property type="entry name" value="RHOMBOID PROTEASE"/>
    <property type="match status" value="1"/>
</dbReference>
<dbReference type="Proteomes" id="UP001149719">
    <property type="component" value="Unassembled WGS sequence"/>
</dbReference>
<keyword evidence="8" id="KW-1185">Reference proteome</keyword>
<evidence type="ECO:0000256" key="2">
    <source>
        <dbReference type="ARBA" id="ARBA00022692"/>
    </source>
</evidence>
<dbReference type="SUPFAM" id="SSF144091">
    <property type="entry name" value="Rhomboid-like"/>
    <property type="match status" value="1"/>
</dbReference>
<evidence type="ECO:0000313" key="8">
    <source>
        <dbReference type="Proteomes" id="UP001149719"/>
    </source>
</evidence>
<feature type="transmembrane region" description="Helical" evidence="5">
    <location>
        <begin position="12"/>
        <end position="32"/>
    </location>
</feature>
<feature type="transmembrane region" description="Helical" evidence="5">
    <location>
        <begin position="52"/>
        <end position="72"/>
    </location>
</feature>
<dbReference type="InterPro" id="IPR035952">
    <property type="entry name" value="Rhomboid-like_sf"/>
</dbReference>
<keyword evidence="2 5" id="KW-0812">Transmembrane</keyword>
<evidence type="ECO:0000256" key="1">
    <source>
        <dbReference type="ARBA" id="ARBA00004141"/>
    </source>
</evidence>
<dbReference type="InterPro" id="IPR022764">
    <property type="entry name" value="Peptidase_S54_rhomboid_dom"/>
</dbReference>
<comment type="subcellular location">
    <subcellularLocation>
        <location evidence="1">Membrane</location>
        <topology evidence="1">Multi-pass membrane protein</topology>
    </subcellularLocation>
</comment>
<dbReference type="PANTHER" id="PTHR43731:SF9">
    <property type="entry name" value="SLR1461 PROTEIN"/>
    <property type="match status" value="1"/>
</dbReference>
<dbReference type="GO" id="GO:0006508">
    <property type="term" value="P:proteolysis"/>
    <property type="evidence" value="ECO:0007669"/>
    <property type="project" value="UniProtKB-KW"/>
</dbReference>
<reference evidence="7" key="1">
    <citation type="submission" date="2022-12" db="EMBL/GenBank/DDBJ databases">
        <title>Marinomonas 15G1-11 sp. nov, isolated from marine algae.</title>
        <authorList>
            <person name="Butt M."/>
            <person name="Choi D.G."/>
            <person name="Kim J.M."/>
            <person name="Lee J.K."/>
            <person name="Baek J.H."/>
            <person name="Jeon C.O."/>
        </authorList>
    </citation>
    <scope>NUCLEOTIDE SEQUENCE</scope>
    <source>
        <strain evidence="7">15G1-11</strain>
    </source>
</reference>
<keyword evidence="7" id="KW-0645">Protease</keyword>
<gene>
    <name evidence="7" type="ORF">O1D97_07225</name>
</gene>
<evidence type="ECO:0000256" key="4">
    <source>
        <dbReference type="ARBA" id="ARBA00023136"/>
    </source>
</evidence>
<evidence type="ECO:0000256" key="3">
    <source>
        <dbReference type="ARBA" id="ARBA00022989"/>
    </source>
</evidence>
<dbReference type="Pfam" id="PF01694">
    <property type="entry name" value="Rhomboid"/>
    <property type="match status" value="1"/>
</dbReference>
<accession>A0ABT4JST6</accession>
<keyword evidence="7" id="KW-0378">Hydrolase</keyword>
<protein>
    <submittedName>
        <fullName evidence="7">Rhomboid family intramembrane serine protease</fullName>
        <ecNumber evidence="7">3.4.21.105</ecNumber>
    </submittedName>
</protein>
<feature type="domain" description="Peptidase S54 rhomboid" evidence="6">
    <location>
        <begin position="46"/>
        <end position="180"/>
    </location>
</feature>
<proteinExistence type="predicted"/>
<feature type="transmembrane region" description="Helical" evidence="5">
    <location>
        <begin position="135"/>
        <end position="155"/>
    </location>
</feature>
<dbReference type="InterPro" id="IPR050925">
    <property type="entry name" value="Rhomboid_protease_S54"/>
</dbReference>
<feature type="transmembrane region" description="Helical" evidence="5">
    <location>
        <begin position="161"/>
        <end position="179"/>
    </location>
</feature>
<dbReference type="Gene3D" id="1.20.1540.10">
    <property type="entry name" value="Rhomboid-like"/>
    <property type="match status" value="1"/>
</dbReference>
<organism evidence="7 8">
    <name type="scientific">Marinomonas phaeophyticola</name>
    <dbReference type="NCBI Taxonomy" id="3004091"/>
    <lineage>
        <taxon>Bacteria</taxon>
        <taxon>Pseudomonadati</taxon>
        <taxon>Pseudomonadota</taxon>
        <taxon>Gammaproteobacteria</taxon>
        <taxon>Oceanospirillales</taxon>
        <taxon>Oceanospirillaceae</taxon>
        <taxon>Marinomonas</taxon>
    </lineage>
</organism>
<name>A0ABT4JST6_9GAMM</name>
<dbReference type="EMBL" id="JAPUBN010000013">
    <property type="protein sequence ID" value="MCZ2721448.1"/>
    <property type="molecule type" value="Genomic_DNA"/>
</dbReference>
<dbReference type="GO" id="GO:0008233">
    <property type="term" value="F:peptidase activity"/>
    <property type="evidence" value="ECO:0007669"/>
    <property type="project" value="UniProtKB-KW"/>
</dbReference>
<evidence type="ECO:0000256" key="5">
    <source>
        <dbReference type="SAM" id="Phobius"/>
    </source>
</evidence>
<comment type="caution">
    <text evidence="7">The sequence shown here is derived from an EMBL/GenBank/DDBJ whole genome shotgun (WGS) entry which is preliminary data.</text>
</comment>
<evidence type="ECO:0000313" key="7">
    <source>
        <dbReference type="EMBL" id="MCZ2721448.1"/>
    </source>
</evidence>
<evidence type="ECO:0000259" key="6">
    <source>
        <dbReference type="Pfam" id="PF01694"/>
    </source>
</evidence>
<feature type="transmembrane region" description="Helical" evidence="5">
    <location>
        <begin position="109"/>
        <end position="128"/>
    </location>
</feature>